<protein>
    <submittedName>
        <fullName evidence="2">Uncharacterized protein</fullName>
    </submittedName>
</protein>
<dbReference type="OrthoDB" id="9987125at2759"/>
<accession>A0A814T563</accession>
<dbReference type="Proteomes" id="UP000663891">
    <property type="component" value="Unassembled WGS sequence"/>
</dbReference>
<keyword evidence="1" id="KW-0472">Membrane</keyword>
<keyword evidence="1" id="KW-1133">Transmembrane helix</keyword>
<reference evidence="2" key="1">
    <citation type="submission" date="2021-02" db="EMBL/GenBank/DDBJ databases">
        <authorList>
            <person name="Nowell W R."/>
        </authorList>
    </citation>
    <scope>NUCLEOTIDE SEQUENCE</scope>
</reference>
<feature type="transmembrane region" description="Helical" evidence="1">
    <location>
        <begin position="6"/>
        <end position="24"/>
    </location>
</feature>
<evidence type="ECO:0000313" key="2">
    <source>
        <dbReference type="EMBL" id="CAF1156808.1"/>
    </source>
</evidence>
<name>A0A814T563_9BILA</name>
<sequence length="265" mass="30727">MNKPVYVLTFILLLIISYVTFNIYDKNIVLQKKFIELFTNTTVNNDTQLSEDYVRNYFNASNDNVGAHWLRIIKHYLSIPLDNGYGSHQPVLLAASILTGRHGGPILEMGCGYYSTLLLHEIAVKQQNRYLLSSDTDREWLGKFEANMSSSMHQFRHINNESEWDTININHPRWSMILIDHKPGERRTTDIIRLVNVTDVIIVHDTETATYYYEEGLSLYPYRYHYTYLGTATDIASKSNGTLIQNIRYLLELIVSLKVPRLKSI</sequence>
<keyword evidence="1" id="KW-0812">Transmembrane</keyword>
<dbReference type="EMBL" id="CAJNON010000268">
    <property type="protein sequence ID" value="CAF1156808.1"/>
    <property type="molecule type" value="Genomic_DNA"/>
</dbReference>
<dbReference type="AlphaFoldDB" id="A0A814T563"/>
<evidence type="ECO:0000313" key="3">
    <source>
        <dbReference type="Proteomes" id="UP000663891"/>
    </source>
</evidence>
<gene>
    <name evidence="2" type="ORF">VCS650_LOCUS23126</name>
</gene>
<comment type="caution">
    <text evidence="2">The sequence shown here is derived from an EMBL/GenBank/DDBJ whole genome shotgun (WGS) entry which is preliminary data.</text>
</comment>
<organism evidence="2 3">
    <name type="scientific">Adineta steineri</name>
    <dbReference type="NCBI Taxonomy" id="433720"/>
    <lineage>
        <taxon>Eukaryota</taxon>
        <taxon>Metazoa</taxon>
        <taxon>Spiralia</taxon>
        <taxon>Gnathifera</taxon>
        <taxon>Rotifera</taxon>
        <taxon>Eurotatoria</taxon>
        <taxon>Bdelloidea</taxon>
        <taxon>Adinetida</taxon>
        <taxon>Adinetidae</taxon>
        <taxon>Adineta</taxon>
    </lineage>
</organism>
<proteinExistence type="predicted"/>
<evidence type="ECO:0000256" key="1">
    <source>
        <dbReference type="SAM" id="Phobius"/>
    </source>
</evidence>